<name>A0ABQ9W275_SAGOE</name>
<sequence length="119" mass="12856">MSASGVLSFTQQGWEQVLAKPALGLRIHSSPGGVGGGAKQPKAVFVLSRLLKGRTVEILRDIICRSHFQYCVVVTAVSHAVHLTANHVPAAAAAEMEGQQPVFEQLEEKLSWVMWTPLP</sequence>
<evidence type="ECO:0000313" key="2">
    <source>
        <dbReference type="Proteomes" id="UP001266305"/>
    </source>
</evidence>
<dbReference type="EMBL" id="JASSZA010000003">
    <property type="protein sequence ID" value="KAK2115736.1"/>
    <property type="molecule type" value="Genomic_DNA"/>
</dbReference>
<comment type="caution">
    <text evidence="1">The sequence shown here is derived from an EMBL/GenBank/DDBJ whole genome shotgun (WGS) entry which is preliminary data.</text>
</comment>
<gene>
    <name evidence="1" type="primary">SCFD2_2</name>
    <name evidence="1" type="ORF">P7K49_006362</name>
</gene>
<proteinExistence type="predicted"/>
<dbReference type="Proteomes" id="UP001266305">
    <property type="component" value="Unassembled WGS sequence"/>
</dbReference>
<protein>
    <submittedName>
        <fullName evidence="1">Sec1 domain-containing protein 2</fullName>
    </submittedName>
</protein>
<reference evidence="1 2" key="1">
    <citation type="submission" date="2023-05" db="EMBL/GenBank/DDBJ databases">
        <title>B98-5 Cell Line De Novo Hybrid Assembly: An Optical Mapping Approach.</title>
        <authorList>
            <person name="Kananen K."/>
            <person name="Auerbach J.A."/>
            <person name="Kautto E."/>
            <person name="Blachly J.S."/>
        </authorList>
    </citation>
    <scope>NUCLEOTIDE SEQUENCE [LARGE SCALE GENOMIC DNA]</scope>
    <source>
        <strain evidence="1">B95-8</strain>
        <tissue evidence="1">Cell line</tissue>
    </source>
</reference>
<evidence type="ECO:0000313" key="1">
    <source>
        <dbReference type="EMBL" id="KAK2115736.1"/>
    </source>
</evidence>
<organism evidence="1 2">
    <name type="scientific">Saguinus oedipus</name>
    <name type="common">Cotton-top tamarin</name>
    <name type="synonym">Oedipomidas oedipus</name>
    <dbReference type="NCBI Taxonomy" id="9490"/>
    <lineage>
        <taxon>Eukaryota</taxon>
        <taxon>Metazoa</taxon>
        <taxon>Chordata</taxon>
        <taxon>Craniata</taxon>
        <taxon>Vertebrata</taxon>
        <taxon>Euteleostomi</taxon>
        <taxon>Mammalia</taxon>
        <taxon>Eutheria</taxon>
        <taxon>Euarchontoglires</taxon>
        <taxon>Primates</taxon>
        <taxon>Haplorrhini</taxon>
        <taxon>Platyrrhini</taxon>
        <taxon>Cebidae</taxon>
        <taxon>Callitrichinae</taxon>
        <taxon>Saguinus</taxon>
    </lineage>
</organism>
<keyword evidence="2" id="KW-1185">Reference proteome</keyword>
<accession>A0ABQ9W275</accession>